<dbReference type="Proteomes" id="UP000240535">
    <property type="component" value="Unassembled WGS sequence"/>
</dbReference>
<proteinExistence type="predicted"/>
<sequence length="59" mass="6865">MYKIFNKENFQKSIKVLLLAKSLGEFLYKGHYDNLYSSEELILVLCSVLNFNLIGDSFI</sequence>
<dbReference type="RefSeq" id="WP_106872370.1">
    <property type="nucleotide sequence ID" value="NZ_CP053841.1"/>
</dbReference>
<accession>A0A2P8QYY5</accession>
<gene>
    <name evidence="1" type="ORF">CQ405_07720</name>
</gene>
<name>A0A2P8QYY5_9BACT</name>
<comment type="caution">
    <text evidence="1">The sequence shown here is derived from an EMBL/GenBank/DDBJ whole genome shotgun (WGS) entry which is preliminary data.</text>
</comment>
<reference evidence="2" key="1">
    <citation type="submission" date="2017-10" db="EMBL/GenBank/DDBJ databases">
        <title>Campylobacter species from seals.</title>
        <authorList>
            <person name="Gilbert M.J."/>
            <person name="Zomer A.L."/>
            <person name="Timmerman A.J."/>
            <person name="Duim B."/>
            <person name="Wagenaar J.A."/>
        </authorList>
    </citation>
    <scope>NUCLEOTIDE SEQUENCE [LARGE SCALE GENOMIC DNA]</scope>
    <source>
        <strain evidence="2">17S00004-5</strain>
    </source>
</reference>
<keyword evidence="2" id="KW-1185">Reference proteome</keyword>
<evidence type="ECO:0000313" key="1">
    <source>
        <dbReference type="EMBL" id="PSM51449.1"/>
    </source>
</evidence>
<protein>
    <submittedName>
        <fullName evidence="1">Uncharacterized protein</fullName>
    </submittedName>
</protein>
<dbReference type="AlphaFoldDB" id="A0A2P8QYY5"/>
<evidence type="ECO:0000313" key="2">
    <source>
        <dbReference type="Proteomes" id="UP000240535"/>
    </source>
</evidence>
<dbReference type="EMBL" id="PDHH01000007">
    <property type="protein sequence ID" value="PSM51449.1"/>
    <property type="molecule type" value="Genomic_DNA"/>
</dbReference>
<organism evidence="1 2">
    <name type="scientific">Campylobacter blaseri</name>
    <dbReference type="NCBI Taxonomy" id="2042961"/>
    <lineage>
        <taxon>Bacteria</taxon>
        <taxon>Pseudomonadati</taxon>
        <taxon>Campylobacterota</taxon>
        <taxon>Epsilonproteobacteria</taxon>
        <taxon>Campylobacterales</taxon>
        <taxon>Campylobacteraceae</taxon>
        <taxon>Campylobacter</taxon>
    </lineage>
</organism>